<evidence type="ECO:0000313" key="3">
    <source>
        <dbReference type="Proteomes" id="UP001190700"/>
    </source>
</evidence>
<dbReference type="EMBL" id="LGRX02009009">
    <property type="protein sequence ID" value="KAK3272369.1"/>
    <property type="molecule type" value="Genomic_DNA"/>
</dbReference>
<keyword evidence="3" id="KW-1185">Reference proteome</keyword>
<feature type="non-terminal residue" evidence="2">
    <location>
        <position position="1"/>
    </location>
</feature>
<reference evidence="2 3" key="1">
    <citation type="journal article" date="2015" name="Genome Biol. Evol.">
        <title>Comparative Genomics of a Bacterivorous Green Alga Reveals Evolutionary Causalities and Consequences of Phago-Mixotrophic Mode of Nutrition.</title>
        <authorList>
            <person name="Burns J.A."/>
            <person name="Paasch A."/>
            <person name="Narechania A."/>
            <person name="Kim E."/>
        </authorList>
    </citation>
    <scope>NUCLEOTIDE SEQUENCE [LARGE SCALE GENOMIC DNA]</scope>
    <source>
        <strain evidence="2 3">PLY_AMNH</strain>
    </source>
</reference>
<gene>
    <name evidence="2" type="ORF">CYMTET_19334</name>
</gene>
<evidence type="ECO:0000313" key="2">
    <source>
        <dbReference type="EMBL" id="KAK3272369.1"/>
    </source>
</evidence>
<evidence type="ECO:0000256" key="1">
    <source>
        <dbReference type="SAM" id="MobiDB-lite"/>
    </source>
</evidence>
<name>A0AAE0G698_9CHLO</name>
<organism evidence="2 3">
    <name type="scientific">Cymbomonas tetramitiformis</name>
    <dbReference type="NCBI Taxonomy" id="36881"/>
    <lineage>
        <taxon>Eukaryota</taxon>
        <taxon>Viridiplantae</taxon>
        <taxon>Chlorophyta</taxon>
        <taxon>Pyramimonadophyceae</taxon>
        <taxon>Pyramimonadales</taxon>
        <taxon>Pyramimonadaceae</taxon>
        <taxon>Cymbomonas</taxon>
    </lineage>
</organism>
<comment type="caution">
    <text evidence="2">The sequence shown here is derived from an EMBL/GenBank/DDBJ whole genome shotgun (WGS) entry which is preliminary data.</text>
</comment>
<accession>A0AAE0G698</accession>
<dbReference type="AlphaFoldDB" id="A0AAE0G698"/>
<dbReference type="Proteomes" id="UP001190700">
    <property type="component" value="Unassembled WGS sequence"/>
</dbReference>
<sequence length="209" mass="22809">EAFEDDVHVMGKSAAIAQSCLRGKLASVVVWDEYLPFADVADMAIGSYGYPWWDTEYPKMLAHFNLEEGYGDRTYSTFAGTDGSMSARLIGSPMWIKDNGIPYGSIGWHTVYFFPPEPRPSPPSPPSPPPPHLPLPSPTPSSFLHHLGSEVAAALSSILPLHRLAAAPPPAPSPLRAFPAPIHSRKSSNTPRPRFLSGAWIWTAWTTGY</sequence>
<protein>
    <submittedName>
        <fullName evidence="2">Uncharacterized protein</fullName>
    </submittedName>
</protein>
<proteinExistence type="predicted"/>
<feature type="region of interest" description="Disordered" evidence="1">
    <location>
        <begin position="119"/>
        <end position="139"/>
    </location>
</feature>